<sequence>MAIENYINSLNEIFEKNSGSILLLVTIGFGILLIITIRSNMKLSKTMKMYKTLMEGTKGENLESLLIHQARRTDDISSEIADMKRAMAKMAEENREMIKKVAWKRYNAFSDMGSDLSFSLALLNDRNCGVIITSIYGRDENRIYLKPVNSGKSSYTLSPEEEEVIMRALSNKNM</sequence>
<dbReference type="Proteomes" id="UP000062160">
    <property type="component" value="Unassembled WGS sequence"/>
</dbReference>
<keyword evidence="3" id="KW-1185">Reference proteome</keyword>
<dbReference type="AlphaFoldDB" id="A0A0U9HDW5"/>
<feature type="transmembrane region" description="Helical" evidence="1">
    <location>
        <begin position="20"/>
        <end position="41"/>
    </location>
</feature>
<evidence type="ECO:0000313" key="3">
    <source>
        <dbReference type="Proteomes" id="UP000062160"/>
    </source>
</evidence>
<dbReference type="RefSeq" id="WP_059032108.1">
    <property type="nucleotide sequence ID" value="NZ_BSDN01000003.1"/>
</dbReference>
<dbReference type="STRING" id="224999.GCA_001485475_00883"/>
<name>A0A0U9HDW5_9FIRM</name>
<evidence type="ECO:0008006" key="4">
    <source>
        <dbReference type="Google" id="ProtNLM"/>
    </source>
</evidence>
<evidence type="ECO:0000256" key="1">
    <source>
        <dbReference type="SAM" id="Phobius"/>
    </source>
</evidence>
<dbReference type="OrthoDB" id="5244042at2"/>
<keyword evidence="1" id="KW-0472">Membrane</keyword>
<accession>A0A0U9HDW5</accession>
<proteinExistence type="predicted"/>
<organism evidence="2">
    <name type="scientific">Tepidanaerobacter syntrophicus</name>
    <dbReference type="NCBI Taxonomy" id="224999"/>
    <lineage>
        <taxon>Bacteria</taxon>
        <taxon>Bacillati</taxon>
        <taxon>Bacillota</taxon>
        <taxon>Clostridia</taxon>
        <taxon>Thermosediminibacterales</taxon>
        <taxon>Tepidanaerobacteraceae</taxon>
        <taxon>Tepidanaerobacter</taxon>
    </lineage>
</organism>
<keyword evidence="1" id="KW-1133">Transmembrane helix</keyword>
<dbReference type="InterPro" id="IPR027981">
    <property type="entry name" value="DUF4446"/>
</dbReference>
<dbReference type="Pfam" id="PF14584">
    <property type="entry name" value="DUF4446"/>
    <property type="match status" value="1"/>
</dbReference>
<gene>
    <name evidence="2" type="ORF">TSYNT_6258</name>
</gene>
<dbReference type="EMBL" id="DF977000">
    <property type="protein sequence ID" value="GAQ24877.1"/>
    <property type="molecule type" value="Genomic_DNA"/>
</dbReference>
<reference evidence="2" key="1">
    <citation type="journal article" date="2016" name="Genome Announc.">
        <title>Draft Genome Sequence of the Syntrophic Lactate-Degrading Bacterium Tepidanaerobacter syntrophicus JLT.</title>
        <authorList>
            <person name="Matsuura N."/>
            <person name="Ohashi A."/>
            <person name="Tourlousse D.M."/>
            <person name="Sekiguchi Y."/>
        </authorList>
    </citation>
    <scope>NUCLEOTIDE SEQUENCE [LARGE SCALE GENOMIC DNA]</scope>
    <source>
        <strain evidence="2">JL</strain>
    </source>
</reference>
<evidence type="ECO:0000313" key="2">
    <source>
        <dbReference type="EMBL" id="GAQ24877.1"/>
    </source>
</evidence>
<keyword evidence="1" id="KW-0812">Transmembrane</keyword>
<protein>
    <recommendedName>
        <fullName evidence="4">DUF4446 family protein</fullName>
    </recommendedName>
</protein>